<proteinExistence type="predicted"/>
<organism evidence="1 2">
    <name type="scientific">Cecembia calidifontis</name>
    <dbReference type="NCBI Taxonomy" id="1187080"/>
    <lineage>
        <taxon>Bacteria</taxon>
        <taxon>Pseudomonadati</taxon>
        <taxon>Bacteroidota</taxon>
        <taxon>Cytophagia</taxon>
        <taxon>Cytophagales</taxon>
        <taxon>Cyclobacteriaceae</taxon>
        <taxon>Cecembia</taxon>
    </lineage>
</organism>
<gene>
    <name evidence="1" type="ORF">BC751_3079</name>
</gene>
<name>A0A4Q7PF44_9BACT</name>
<comment type="caution">
    <text evidence="1">The sequence shown here is derived from an EMBL/GenBank/DDBJ whole genome shotgun (WGS) entry which is preliminary data.</text>
</comment>
<protein>
    <submittedName>
        <fullName evidence="1">Uncharacterized protein</fullName>
    </submittedName>
</protein>
<accession>A0A4Q7PF44</accession>
<dbReference type="EMBL" id="SGXG01000001">
    <property type="protein sequence ID" value="RZS97472.1"/>
    <property type="molecule type" value="Genomic_DNA"/>
</dbReference>
<dbReference type="AlphaFoldDB" id="A0A4Q7PF44"/>
<evidence type="ECO:0000313" key="2">
    <source>
        <dbReference type="Proteomes" id="UP000292209"/>
    </source>
</evidence>
<keyword evidence="2" id="KW-1185">Reference proteome</keyword>
<sequence length="184" mass="21248">MQSEVILPSNKLASFVSGYFLVDIDNRDEEISLRTYESGPSLGIPLGKPFLYYAGRALDEFEEVPFEIFDKPLLFWDSKSIECLSVKGNARVLFIVFTDLGLEILLNEKKPDYKDPIFPLSRLGVPIFNLIVRRKLRLNRDDQSALQLVEQELIRFFRRHDIEESHQAEVDLDLEDNGDFPVIP</sequence>
<dbReference type="OrthoDB" id="838141at2"/>
<reference evidence="1 2" key="1">
    <citation type="submission" date="2019-02" db="EMBL/GenBank/DDBJ databases">
        <title>Genomic Encyclopedia of Archaeal and Bacterial Type Strains, Phase II (KMG-II): from individual species to whole genera.</title>
        <authorList>
            <person name="Goeker M."/>
        </authorList>
    </citation>
    <scope>NUCLEOTIDE SEQUENCE [LARGE SCALE GENOMIC DNA]</scope>
    <source>
        <strain evidence="1 2">DSM 21411</strain>
    </source>
</reference>
<dbReference type="RefSeq" id="WP_130276350.1">
    <property type="nucleotide sequence ID" value="NZ_SGXG01000001.1"/>
</dbReference>
<evidence type="ECO:0000313" key="1">
    <source>
        <dbReference type="EMBL" id="RZS97472.1"/>
    </source>
</evidence>
<dbReference type="Proteomes" id="UP000292209">
    <property type="component" value="Unassembled WGS sequence"/>
</dbReference>